<dbReference type="Pfam" id="PF07277">
    <property type="entry name" value="SapC"/>
    <property type="match status" value="1"/>
</dbReference>
<evidence type="ECO:0000313" key="1">
    <source>
        <dbReference type="EMBL" id="MFC4309758.1"/>
    </source>
</evidence>
<dbReference type="EMBL" id="JBHSDU010000003">
    <property type="protein sequence ID" value="MFC4309758.1"/>
    <property type="molecule type" value="Genomic_DNA"/>
</dbReference>
<dbReference type="RefSeq" id="WP_380596793.1">
    <property type="nucleotide sequence ID" value="NZ_JBHSDU010000003.1"/>
</dbReference>
<dbReference type="InterPro" id="IPR010836">
    <property type="entry name" value="SapC"/>
</dbReference>
<organism evidence="1 2">
    <name type="scientific">Steroidobacter flavus</name>
    <dbReference type="NCBI Taxonomy" id="1842136"/>
    <lineage>
        <taxon>Bacteria</taxon>
        <taxon>Pseudomonadati</taxon>
        <taxon>Pseudomonadota</taxon>
        <taxon>Gammaproteobacteria</taxon>
        <taxon>Steroidobacterales</taxon>
        <taxon>Steroidobacteraceae</taxon>
        <taxon>Steroidobacter</taxon>
    </lineage>
</organism>
<gene>
    <name evidence="1" type="ORF">ACFPN2_11760</name>
</gene>
<reference evidence="2" key="1">
    <citation type="journal article" date="2019" name="Int. J. Syst. Evol. Microbiol.">
        <title>The Global Catalogue of Microorganisms (GCM) 10K type strain sequencing project: providing services to taxonomists for standard genome sequencing and annotation.</title>
        <authorList>
            <consortium name="The Broad Institute Genomics Platform"/>
            <consortium name="The Broad Institute Genome Sequencing Center for Infectious Disease"/>
            <person name="Wu L."/>
            <person name="Ma J."/>
        </authorList>
    </citation>
    <scope>NUCLEOTIDE SEQUENCE [LARGE SCALE GENOMIC DNA]</scope>
    <source>
        <strain evidence="2">CGMCC 1.10759</strain>
    </source>
</reference>
<evidence type="ECO:0000313" key="2">
    <source>
        <dbReference type="Proteomes" id="UP001595904"/>
    </source>
</evidence>
<comment type="caution">
    <text evidence="1">The sequence shown here is derived from an EMBL/GenBank/DDBJ whole genome shotgun (WGS) entry which is preliminary data.</text>
</comment>
<dbReference type="Proteomes" id="UP001595904">
    <property type="component" value="Unassembled WGS sequence"/>
</dbReference>
<accession>A0ABV8ST25</accession>
<protein>
    <submittedName>
        <fullName evidence="1">SapC family protein</fullName>
    </submittedName>
</protein>
<sequence length="236" mass="26782">MSKHALLNNVEHKDLRVITTRSAEYGDNVMLAAAFPAEFRNLQAHYPIVFRKNAQGQFEPVALLGFKEGQNLFLTPQGWDATYIPMTIERLPFLIGFSQDREPMMHIDLAHPRVSRTQGEPIFREHGGNTEFLERMNSLLLAIHQNLGATEHFIGALLQHDLLESFVLDIQLNDGSQNRLAGFYTIKEERLLDLNGAVLERLNRAGHLQAIYMAIASLSHFRALIERVNKLNAGDR</sequence>
<name>A0ABV8ST25_9GAMM</name>
<proteinExistence type="predicted"/>
<keyword evidence="2" id="KW-1185">Reference proteome</keyword>